<name>A0AAV6ZGB6_ENGPU</name>
<reference evidence="1" key="1">
    <citation type="thesis" date="2020" institute="ProQuest LLC" country="789 East Eisenhower Parkway, Ann Arbor, MI, USA">
        <title>Comparative Genomics and Chromosome Evolution.</title>
        <authorList>
            <person name="Mudd A.B."/>
        </authorList>
    </citation>
    <scope>NUCLEOTIDE SEQUENCE</scope>
    <source>
        <strain evidence="1">237g6f4</strain>
        <tissue evidence="1">Blood</tissue>
    </source>
</reference>
<dbReference type="AlphaFoldDB" id="A0AAV6ZGB6"/>
<evidence type="ECO:0000313" key="2">
    <source>
        <dbReference type="Proteomes" id="UP000824782"/>
    </source>
</evidence>
<keyword evidence="2" id="KW-1185">Reference proteome</keyword>
<dbReference type="EMBL" id="WNYA01001070">
    <property type="protein sequence ID" value="KAG8546455.1"/>
    <property type="molecule type" value="Genomic_DNA"/>
</dbReference>
<sequence length="75" mass="9033">MIYFYFFMNTFLLYLGENPEPVFFMCPQLNNATIHGNFSGWKPIVTPQKQNWSHLVMYSFEVNCNWTSYVNDYSR</sequence>
<accession>A0AAV6ZGB6</accession>
<gene>
    <name evidence="1" type="ORF">GDO81_018864</name>
</gene>
<dbReference type="Proteomes" id="UP000824782">
    <property type="component" value="Unassembled WGS sequence"/>
</dbReference>
<evidence type="ECO:0008006" key="3">
    <source>
        <dbReference type="Google" id="ProtNLM"/>
    </source>
</evidence>
<protein>
    <recommendedName>
        <fullName evidence="3">AMP-activated protein kinase glycogen-binding domain-containing protein</fullName>
    </recommendedName>
</protein>
<proteinExistence type="predicted"/>
<evidence type="ECO:0000313" key="1">
    <source>
        <dbReference type="EMBL" id="KAG8546455.1"/>
    </source>
</evidence>
<comment type="caution">
    <text evidence="1">The sequence shown here is derived from an EMBL/GenBank/DDBJ whole genome shotgun (WGS) entry which is preliminary data.</text>
</comment>
<organism evidence="1 2">
    <name type="scientific">Engystomops pustulosus</name>
    <name type="common">Tungara frog</name>
    <name type="synonym">Physalaemus pustulosus</name>
    <dbReference type="NCBI Taxonomy" id="76066"/>
    <lineage>
        <taxon>Eukaryota</taxon>
        <taxon>Metazoa</taxon>
        <taxon>Chordata</taxon>
        <taxon>Craniata</taxon>
        <taxon>Vertebrata</taxon>
        <taxon>Euteleostomi</taxon>
        <taxon>Amphibia</taxon>
        <taxon>Batrachia</taxon>
        <taxon>Anura</taxon>
        <taxon>Neobatrachia</taxon>
        <taxon>Hyloidea</taxon>
        <taxon>Leptodactylidae</taxon>
        <taxon>Leiuperinae</taxon>
        <taxon>Engystomops</taxon>
    </lineage>
</organism>